<evidence type="ECO:0000256" key="1">
    <source>
        <dbReference type="ARBA" id="ARBA00013064"/>
    </source>
</evidence>
<dbReference type="GO" id="GO:0007165">
    <property type="term" value="P:signal transduction"/>
    <property type="evidence" value="ECO:0007669"/>
    <property type="project" value="TreeGrafter"/>
</dbReference>
<protein>
    <recommendedName>
        <fullName evidence="1">protein-tyrosine-phosphatase</fullName>
        <ecNumber evidence="1">3.1.3.48</ecNumber>
    </recommendedName>
</protein>
<dbReference type="PRINTS" id="PR01778">
    <property type="entry name" value="KIMPTPASE"/>
</dbReference>
<dbReference type="Gene3D" id="3.90.190.10">
    <property type="entry name" value="Protein tyrosine phosphatase superfamily"/>
    <property type="match status" value="1"/>
</dbReference>
<dbReference type="SMART" id="SM00404">
    <property type="entry name" value="PTPc_motif"/>
    <property type="match status" value="1"/>
</dbReference>
<feature type="binding site" evidence="6">
    <location>
        <position position="475"/>
    </location>
    <ligand>
        <name>substrate</name>
    </ligand>
</feature>
<dbReference type="GO" id="GO:0019901">
    <property type="term" value="F:protein kinase binding"/>
    <property type="evidence" value="ECO:0007669"/>
    <property type="project" value="TreeGrafter"/>
</dbReference>
<feature type="domain" description="Tyrosine specific protein phosphatases" evidence="9">
    <location>
        <begin position="486"/>
        <end position="559"/>
    </location>
</feature>
<evidence type="ECO:0000256" key="2">
    <source>
        <dbReference type="ARBA" id="ARBA00022553"/>
    </source>
</evidence>
<dbReference type="GO" id="GO:0030054">
    <property type="term" value="C:cell junction"/>
    <property type="evidence" value="ECO:0007669"/>
    <property type="project" value="TreeGrafter"/>
</dbReference>
<feature type="binding site" evidence="6">
    <location>
        <position position="553"/>
    </location>
    <ligand>
        <name>substrate</name>
    </ligand>
</feature>
<dbReference type="Ensembl" id="ENSAZOT00000030313.1">
    <property type="protein sequence ID" value="ENSAZOP00000028294.1"/>
    <property type="gene ID" value="ENSAZOG00000017865.1"/>
</dbReference>
<dbReference type="InterPro" id="IPR016130">
    <property type="entry name" value="Tyr_Pase_AS"/>
</dbReference>
<evidence type="ECO:0000313" key="11">
    <source>
        <dbReference type="Proteomes" id="UP000694549"/>
    </source>
</evidence>
<evidence type="ECO:0000256" key="4">
    <source>
        <dbReference type="ARBA" id="ARBA00022912"/>
    </source>
</evidence>
<dbReference type="EC" id="3.1.3.48" evidence="1"/>
<dbReference type="InterPro" id="IPR008356">
    <property type="entry name" value="Tyr_Pase_KIM-con"/>
</dbReference>
<evidence type="ECO:0000256" key="3">
    <source>
        <dbReference type="ARBA" id="ARBA00022801"/>
    </source>
</evidence>
<dbReference type="GO" id="GO:0005829">
    <property type="term" value="C:cytosol"/>
    <property type="evidence" value="ECO:0007669"/>
    <property type="project" value="TreeGrafter"/>
</dbReference>
<dbReference type="GO" id="GO:0005886">
    <property type="term" value="C:plasma membrane"/>
    <property type="evidence" value="ECO:0007669"/>
    <property type="project" value="TreeGrafter"/>
</dbReference>
<dbReference type="SMART" id="SM00194">
    <property type="entry name" value="PTPc"/>
    <property type="match status" value="1"/>
</dbReference>
<keyword evidence="11" id="KW-1185">Reference proteome</keyword>
<dbReference type="InterPro" id="IPR000242">
    <property type="entry name" value="PTP_cat"/>
</dbReference>
<keyword evidence="2" id="KW-0597">Phosphoprotein</keyword>
<evidence type="ECO:0000256" key="6">
    <source>
        <dbReference type="PIRSR" id="PIRSR608356-51"/>
    </source>
</evidence>
<keyword evidence="4" id="KW-0904">Protein phosphatase</keyword>
<dbReference type="GO" id="GO:0004725">
    <property type="term" value="F:protein tyrosine phosphatase activity"/>
    <property type="evidence" value="ECO:0007669"/>
    <property type="project" value="UniProtKB-EC"/>
</dbReference>
<keyword evidence="3" id="KW-0378">Hydrolase</keyword>
<feature type="domain" description="Tyrosine-protein phosphatase" evidence="8">
    <location>
        <begin position="347"/>
        <end position="568"/>
    </location>
</feature>
<dbReference type="InterPro" id="IPR000387">
    <property type="entry name" value="Tyr_Pase_dom"/>
</dbReference>
<feature type="active site" description="Phosphocysteine intermediate" evidence="5">
    <location>
        <position position="509"/>
    </location>
</feature>
<evidence type="ECO:0000256" key="7">
    <source>
        <dbReference type="SAM" id="MobiDB-lite"/>
    </source>
</evidence>
<dbReference type="PRINTS" id="PR00700">
    <property type="entry name" value="PRTYPHPHTASE"/>
</dbReference>
<feature type="region of interest" description="Disordered" evidence="7">
    <location>
        <begin position="177"/>
        <end position="198"/>
    </location>
</feature>
<reference evidence="10" key="1">
    <citation type="submission" date="2025-08" db="UniProtKB">
        <authorList>
            <consortium name="Ensembl"/>
        </authorList>
    </citation>
    <scope>IDENTIFICATION</scope>
</reference>
<dbReference type="PANTHER" id="PTHR46198:SF3">
    <property type="entry name" value="PROTEIN-TYROSINE-PHOSPHATASE"/>
    <property type="match status" value="1"/>
</dbReference>
<dbReference type="AlphaFoldDB" id="A0A8B9VWR7"/>
<dbReference type="PROSITE" id="PS00383">
    <property type="entry name" value="TYR_PHOSPHATASE_1"/>
    <property type="match status" value="1"/>
</dbReference>
<evidence type="ECO:0000259" key="9">
    <source>
        <dbReference type="PROSITE" id="PS50056"/>
    </source>
</evidence>
<dbReference type="Proteomes" id="UP000694549">
    <property type="component" value="Unplaced"/>
</dbReference>
<evidence type="ECO:0000259" key="8">
    <source>
        <dbReference type="PROSITE" id="PS50055"/>
    </source>
</evidence>
<dbReference type="SUPFAM" id="SSF52799">
    <property type="entry name" value="(Phosphotyrosine protein) phosphatases II"/>
    <property type="match status" value="1"/>
</dbReference>
<organism evidence="10 11">
    <name type="scientific">Anas zonorhyncha</name>
    <name type="common">Eastern spot-billed duck</name>
    <dbReference type="NCBI Taxonomy" id="75864"/>
    <lineage>
        <taxon>Eukaryota</taxon>
        <taxon>Metazoa</taxon>
        <taxon>Chordata</taxon>
        <taxon>Craniata</taxon>
        <taxon>Vertebrata</taxon>
        <taxon>Euteleostomi</taxon>
        <taxon>Archelosauria</taxon>
        <taxon>Archosauria</taxon>
        <taxon>Dinosauria</taxon>
        <taxon>Saurischia</taxon>
        <taxon>Theropoda</taxon>
        <taxon>Coelurosauria</taxon>
        <taxon>Aves</taxon>
        <taxon>Neognathae</taxon>
        <taxon>Galloanserae</taxon>
        <taxon>Anseriformes</taxon>
        <taxon>Anatidae</taxon>
        <taxon>Anatinae</taxon>
        <taxon>Anas</taxon>
    </lineage>
</organism>
<dbReference type="FunFam" id="3.90.190.10:FF:000020">
    <property type="entry name" value="Tyrosine-protein phosphatase non-receptor type 5"/>
    <property type="match status" value="1"/>
</dbReference>
<dbReference type="PROSITE" id="PS50056">
    <property type="entry name" value="TYR_PHOSPHATASE_2"/>
    <property type="match status" value="1"/>
</dbReference>
<proteinExistence type="predicted"/>
<name>A0A8B9VWR7_9AVES</name>
<dbReference type="PANTHER" id="PTHR46198">
    <property type="entry name" value="PROTEIN-TYROSINE-PHOSPHATASE"/>
    <property type="match status" value="1"/>
</dbReference>
<dbReference type="Pfam" id="PF00102">
    <property type="entry name" value="Y_phosphatase"/>
    <property type="match status" value="1"/>
</dbReference>
<evidence type="ECO:0000313" key="10">
    <source>
        <dbReference type="Ensembl" id="ENSAZOP00000028294.1"/>
    </source>
</evidence>
<dbReference type="InterPro" id="IPR029021">
    <property type="entry name" value="Prot-tyrosine_phosphatase-like"/>
</dbReference>
<feature type="binding site" evidence="6">
    <location>
        <begin position="509"/>
        <end position="515"/>
    </location>
    <ligand>
        <name>substrate</name>
    </ligand>
</feature>
<sequence length="578" mass="62922">MCQKCPKPQPRTGAPQNPHCLCHGGSARDPLPLRRGSNVSLMLDMSSLGSVEPIQPVCTPRDITLQFLRTSSRVLSKEELQQRAQSLAQLQEEFSVRYPQPLALLARGMLALWGLGGFGSFPLGDEGSEPGSTRGRGCGRTGWGGHGAKLFPERGLSVRCPTMTGVRTGLIPAAGVSGGANRSRGSVPLPVGPAPPRRGGASSIERVFLKIVLPPCRKSHPTSSVWRSWRSLDMPPRTDTKPSSPVRAPLVPLLGGSWLRSRVAPVALLCLCPPRLCCRGLCHAGGRFLGMLWGVQHKTAQPGLLPDAVGPYASRGRIAGGVRAEEVTGGGVSGRELTVWGEFLPCLPDPESRVCLRRAGNQEEDSYINANYITGYAGRPREYIATQGPMPNTVTDFWEMVWQEEAPLIVMITKLEERKEKCFHYWPEKEGTYGPFTIRVQGVSECAEYLVRDLSIQLQGERRQVKHILFPSWPDQQTPESAKPLLHLVSKVEETLQAAASPGPIVVHCSAGIGRTGCFIATRIGCQQLKDTGEVDILGIVCHLRIDRGGMIQTSEQYQFLHHTLALYASQLPEEGGH</sequence>
<reference evidence="10" key="2">
    <citation type="submission" date="2025-09" db="UniProtKB">
        <authorList>
            <consortium name="Ensembl"/>
        </authorList>
    </citation>
    <scope>IDENTIFICATION</scope>
</reference>
<dbReference type="InterPro" id="IPR003595">
    <property type="entry name" value="Tyr_Pase_cat"/>
</dbReference>
<evidence type="ECO:0000256" key="5">
    <source>
        <dbReference type="PIRSR" id="PIRSR608356-50"/>
    </source>
</evidence>
<accession>A0A8B9VWR7</accession>
<dbReference type="PROSITE" id="PS50055">
    <property type="entry name" value="TYR_PHOSPHATASE_PTP"/>
    <property type="match status" value="1"/>
</dbReference>